<dbReference type="PIRSF" id="PIRSF000429">
    <property type="entry name" value="Ac-CoA_Ac_transf"/>
    <property type="match status" value="1"/>
</dbReference>
<dbReference type="GO" id="GO:0005777">
    <property type="term" value="C:peroxisome"/>
    <property type="evidence" value="ECO:0007669"/>
    <property type="project" value="UniProtKB-SubCell"/>
</dbReference>
<comment type="catalytic activity">
    <reaction evidence="12">
        <text>an acyl-CoA + acetyl-CoA = a 3-oxoacyl-CoA + CoA</text>
        <dbReference type="Rhea" id="RHEA:21564"/>
        <dbReference type="ChEBI" id="CHEBI:57287"/>
        <dbReference type="ChEBI" id="CHEBI:57288"/>
        <dbReference type="ChEBI" id="CHEBI:58342"/>
        <dbReference type="ChEBI" id="CHEBI:90726"/>
        <dbReference type="EC" id="2.3.1.16"/>
    </reaction>
</comment>
<keyword evidence="7" id="KW-0809">Transit peptide</keyword>
<evidence type="ECO:0000256" key="6">
    <source>
        <dbReference type="ARBA" id="ARBA00022832"/>
    </source>
</evidence>
<dbReference type="PROSITE" id="PS00099">
    <property type="entry name" value="THIOLASE_3"/>
    <property type="match status" value="1"/>
</dbReference>
<dbReference type="OrthoDB" id="5404651at2759"/>
<keyword evidence="18" id="KW-1185">Reference proteome</keyword>
<evidence type="ECO:0000256" key="5">
    <source>
        <dbReference type="ARBA" id="ARBA00022679"/>
    </source>
</evidence>
<gene>
    <name evidence="17" type="ORF">SAMD00023353_2500570</name>
</gene>
<feature type="domain" description="Thiolase C-terminal" evidence="16">
    <location>
        <begin position="296"/>
        <end position="413"/>
    </location>
</feature>
<keyword evidence="5 14" id="KW-0808">Transferase</keyword>
<evidence type="ECO:0000256" key="12">
    <source>
        <dbReference type="ARBA" id="ARBA00047605"/>
    </source>
</evidence>
<dbReference type="PROSITE" id="PS00737">
    <property type="entry name" value="THIOLASE_2"/>
    <property type="match status" value="1"/>
</dbReference>
<dbReference type="EC" id="2.3.1.16" evidence="11"/>
<comment type="pathway">
    <text evidence="3">Lipid metabolism; fatty acid metabolism.</text>
</comment>
<evidence type="ECO:0000256" key="13">
    <source>
        <dbReference type="PIRSR" id="PIRSR000429-1"/>
    </source>
</evidence>
<dbReference type="Gene3D" id="3.40.47.10">
    <property type="match status" value="2"/>
</dbReference>
<evidence type="ECO:0000256" key="2">
    <source>
        <dbReference type="ARBA" id="ARBA00004275"/>
    </source>
</evidence>
<feature type="active site" description="Proton acceptor" evidence="13">
    <location>
        <position position="373"/>
    </location>
</feature>
<dbReference type="GO" id="GO:0006635">
    <property type="term" value="P:fatty acid beta-oxidation"/>
    <property type="evidence" value="ECO:0007669"/>
    <property type="project" value="TreeGrafter"/>
</dbReference>
<dbReference type="InterPro" id="IPR002155">
    <property type="entry name" value="Thiolase"/>
</dbReference>
<dbReference type="InterPro" id="IPR020617">
    <property type="entry name" value="Thiolase_C"/>
</dbReference>
<dbReference type="CDD" id="cd00751">
    <property type="entry name" value="thiolase"/>
    <property type="match status" value="1"/>
</dbReference>
<keyword evidence="9" id="KW-0576">Peroxisome</keyword>
<evidence type="ECO:0000256" key="3">
    <source>
        <dbReference type="ARBA" id="ARBA00004872"/>
    </source>
</evidence>
<keyword evidence="10 14" id="KW-0012">Acyltransferase</keyword>
<sequence>MGAIERLTQISGQISGSKSARDRILQKNPDDIVITACLRTAFTKGGKGAFKDTPAADLMAGALKGIITRSKIDPALVEDVCVGEVLAPGGGATEMRAAALVAGFPETTAVRTLNRQCSSGLQACVDIANQIRAGMIEVGIGAGVESMSLQYGPAAVTEFSELLESHPESANCKVPMGVLSENMAKDRHISRADQDAFAASSYQKAVKAQAAGLFDEEIHPLTVNFEDPKSGETRRVTVRRDDGVRDGITAESLGKIRAAFAKDGSIHAGNASQISDGAAAVLMMRRATAERLGQPVLGKFVAASVVGVAPLLMGVGPWKAIPKVFEQTGLAKEDVDIFEINEAFASQCLWCANELGLPLDKINPKGGAIAFGHPLGCTGARQVSTLLYELRRRGQKVGVTSMCVGTGMGMAAVWVAE</sequence>
<evidence type="ECO:0000256" key="9">
    <source>
        <dbReference type="ARBA" id="ARBA00023140"/>
    </source>
</evidence>
<comment type="subcellular location">
    <subcellularLocation>
        <location evidence="2">Peroxisome</location>
    </subcellularLocation>
</comment>
<keyword evidence="8" id="KW-0443">Lipid metabolism</keyword>
<feature type="active site" description="Proton acceptor" evidence="13">
    <location>
        <position position="403"/>
    </location>
</feature>
<protein>
    <recommendedName>
        <fullName evidence="11">acetyl-CoA C-acyltransferase</fullName>
        <ecNumber evidence="11">2.3.1.16</ecNumber>
    </recommendedName>
</protein>
<proteinExistence type="inferred from homology"/>
<dbReference type="InterPro" id="IPR050215">
    <property type="entry name" value="Thiolase-like_sf_Thiolase"/>
</dbReference>
<dbReference type="InterPro" id="IPR020616">
    <property type="entry name" value="Thiolase_N"/>
</dbReference>
<dbReference type="NCBIfam" id="TIGR01930">
    <property type="entry name" value="AcCoA-C-Actrans"/>
    <property type="match status" value="1"/>
</dbReference>
<comment type="cofactor">
    <cofactor evidence="1">
        <name>K(+)</name>
        <dbReference type="ChEBI" id="CHEBI:29103"/>
    </cofactor>
</comment>
<evidence type="ECO:0000256" key="8">
    <source>
        <dbReference type="ARBA" id="ARBA00023098"/>
    </source>
</evidence>
<dbReference type="OMA" id="MTAFPEP"/>
<dbReference type="Pfam" id="PF00108">
    <property type="entry name" value="Thiolase_N"/>
    <property type="match status" value="1"/>
</dbReference>
<dbReference type="GO" id="GO:0010124">
    <property type="term" value="P:phenylacetate catabolic process"/>
    <property type="evidence" value="ECO:0007669"/>
    <property type="project" value="TreeGrafter"/>
</dbReference>
<dbReference type="Pfam" id="PF02803">
    <property type="entry name" value="Thiolase_C"/>
    <property type="match status" value="1"/>
</dbReference>
<dbReference type="InterPro" id="IPR020613">
    <property type="entry name" value="Thiolase_CS"/>
</dbReference>
<evidence type="ECO:0000259" key="16">
    <source>
        <dbReference type="Pfam" id="PF02803"/>
    </source>
</evidence>
<dbReference type="Proteomes" id="UP000054516">
    <property type="component" value="Unassembled WGS sequence"/>
</dbReference>
<dbReference type="InterPro" id="IPR020610">
    <property type="entry name" value="Thiolase_AS"/>
</dbReference>
<accession>A0A1W2TG69</accession>
<comment type="similarity">
    <text evidence="4 14">Belongs to the thiolase-like superfamily. Thiolase family.</text>
</comment>
<evidence type="ECO:0000313" key="18">
    <source>
        <dbReference type="Proteomes" id="UP000054516"/>
    </source>
</evidence>
<evidence type="ECO:0000256" key="4">
    <source>
        <dbReference type="ARBA" id="ARBA00010982"/>
    </source>
</evidence>
<evidence type="ECO:0000256" key="11">
    <source>
        <dbReference type="ARBA" id="ARBA00024073"/>
    </source>
</evidence>
<feature type="domain" description="Thiolase N-terminal" evidence="15">
    <location>
        <begin position="32"/>
        <end position="286"/>
    </location>
</feature>
<evidence type="ECO:0000256" key="10">
    <source>
        <dbReference type="ARBA" id="ARBA00023315"/>
    </source>
</evidence>
<dbReference type="InterPro" id="IPR016039">
    <property type="entry name" value="Thiolase-like"/>
</dbReference>
<keyword evidence="6" id="KW-0276">Fatty acid metabolism</keyword>
<dbReference type="PANTHER" id="PTHR43853">
    <property type="entry name" value="3-KETOACYL-COA THIOLASE, PEROXISOMAL"/>
    <property type="match status" value="1"/>
</dbReference>
<name>A0A1W2TG69_ROSNE</name>
<dbReference type="EMBL" id="DF977470">
    <property type="protein sequence ID" value="GAP87079.2"/>
    <property type="molecule type" value="Genomic_DNA"/>
</dbReference>
<dbReference type="AlphaFoldDB" id="A0A1W2TG69"/>
<dbReference type="PANTHER" id="PTHR43853:SF8">
    <property type="entry name" value="3-KETOACYL-COA THIOLASE, PEROXISOMAL"/>
    <property type="match status" value="1"/>
</dbReference>
<dbReference type="STRING" id="77044.A0A1W2TG69"/>
<organism evidence="17">
    <name type="scientific">Rosellinia necatrix</name>
    <name type="common">White root-rot fungus</name>
    <dbReference type="NCBI Taxonomy" id="77044"/>
    <lineage>
        <taxon>Eukaryota</taxon>
        <taxon>Fungi</taxon>
        <taxon>Dikarya</taxon>
        <taxon>Ascomycota</taxon>
        <taxon>Pezizomycotina</taxon>
        <taxon>Sordariomycetes</taxon>
        <taxon>Xylariomycetidae</taxon>
        <taxon>Xylariales</taxon>
        <taxon>Xylariaceae</taxon>
        <taxon>Rosellinia</taxon>
    </lineage>
</organism>
<evidence type="ECO:0000259" key="15">
    <source>
        <dbReference type="Pfam" id="PF00108"/>
    </source>
</evidence>
<reference evidence="17" key="1">
    <citation type="submission" date="2016-03" db="EMBL/GenBank/DDBJ databases">
        <title>Draft genome sequence of Rosellinia necatrix.</title>
        <authorList>
            <person name="Kanematsu S."/>
        </authorList>
    </citation>
    <scope>NUCLEOTIDE SEQUENCE [LARGE SCALE GENOMIC DNA]</scope>
    <source>
        <strain evidence="17">W97</strain>
    </source>
</reference>
<evidence type="ECO:0000313" key="17">
    <source>
        <dbReference type="EMBL" id="GAP87079.2"/>
    </source>
</evidence>
<dbReference type="SUPFAM" id="SSF53901">
    <property type="entry name" value="Thiolase-like"/>
    <property type="match status" value="2"/>
</dbReference>
<feature type="active site" description="Acyl-thioester intermediate" evidence="13">
    <location>
        <position position="117"/>
    </location>
</feature>
<evidence type="ECO:0000256" key="14">
    <source>
        <dbReference type="RuleBase" id="RU003557"/>
    </source>
</evidence>
<evidence type="ECO:0000256" key="7">
    <source>
        <dbReference type="ARBA" id="ARBA00022946"/>
    </source>
</evidence>
<dbReference type="GO" id="GO:0003988">
    <property type="term" value="F:acetyl-CoA C-acyltransferase activity"/>
    <property type="evidence" value="ECO:0007669"/>
    <property type="project" value="UniProtKB-EC"/>
</dbReference>
<evidence type="ECO:0000256" key="1">
    <source>
        <dbReference type="ARBA" id="ARBA00001958"/>
    </source>
</evidence>